<dbReference type="Pfam" id="PF01865">
    <property type="entry name" value="PhoU_div"/>
    <property type="match status" value="1"/>
</dbReference>
<organism evidence="3 4">
    <name type="scientific">Candidatus Methylophosphatis roskildensis</name>
    <dbReference type="NCBI Taxonomy" id="2899263"/>
    <lineage>
        <taxon>Bacteria</taxon>
        <taxon>Pseudomonadati</taxon>
        <taxon>Pseudomonadota</taxon>
        <taxon>Betaproteobacteria</taxon>
        <taxon>Nitrosomonadales</taxon>
        <taxon>Sterolibacteriaceae</taxon>
        <taxon>Candidatus Methylophosphatis</taxon>
    </lineage>
</organism>
<dbReference type="Proteomes" id="UP000807785">
    <property type="component" value="Unassembled WGS sequence"/>
</dbReference>
<feature type="coiled-coil region" evidence="2">
    <location>
        <begin position="470"/>
        <end position="521"/>
    </location>
</feature>
<comment type="similarity">
    <text evidence="1">Belongs to the UPF0111 family.</text>
</comment>
<evidence type="ECO:0000313" key="4">
    <source>
        <dbReference type="Proteomes" id="UP000807785"/>
    </source>
</evidence>
<dbReference type="AlphaFoldDB" id="A0A9D7E133"/>
<evidence type="ECO:0000313" key="3">
    <source>
        <dbReference type="EMBL" id="MBK6971931.1"/>
    </source>
</evidence>
<protein>
    <submittedName>
        <fullName evidence="3">DUF47 family protein</fullName>
    </submittedName>
</protein>
<accession>A0A9D7E133</accession>
<dbReference type="EMBL" id="JADJEV010000001">
    <property type="protein sequence ID" value="MBK6971931.1"/>
    <property type="molecule type" value="Genomic_DNA"/>
</dbReference>
<reference evidence="3" key="1">
    <citation type="submission" date="2020-10" db="EMBL/GenBank/DDBJ databases">
        <title>Connecting structure to function with the recovery of over 1000 high-quality activated sludge metagenome-assembled genomes encoding full-length rRNA genes using long-read sequencing.</title>
        <authorList>
            <person name="Singleton C.M."/>
            <person name="Petriglieri F."/>
            <person name="Kristensen J.M."/>
            <person name="Kirkegaard R.H."/>
            <person name="Michaelsen T.Y."/>
            <person name="Andersen M.H."/>
            <person name="Karst S.M."/>
            <person name="Dueholm M.S."/>
            <person name="Nielsen P.H."/>
            <person name="Albertsen M."/>
        </authorList>
    </citation>
    <scope>NUCLEOTIDE SEQUENCE</scope>
    <source>
        <strain evidence="3">Bjer_18-Q3-R1-45_BAT3C.347</strain>
    </source>
</reference>
<comment type="caution">
    <text evidence="3">The sequence shown here is derived from an EMBL/GenBank/DDBJ whole genome shotgun (WGS) entry which is preliminary data.</text>
</comment>
<name>A0A9D7E133_9PROT</name>
<dbReference type="Gene3D" id="1.20.58.220">
    <property type="entry name" value="Phosphate transport system protein phou homolog 2, domain 2"/>
    <property type="match status" value="1"/>
</dbReference>
<dbReference type="InterPro" id="IPR018445">
    <property type="entry name" value="Put_Phosphate_transp_reg"/>
</dbReference>
<dbReference type="InterPro" id="IPR038078">
    <property type="entry name" value="PhoU-like_sf"/>
</dbReference>
<evidence type="ECO:0000256" key="1">
    <source>
        <dbReference type="ARBA" id="ARBA00008591"/>
    </source>
</evidence>
<keyword evidence="2" id="KW-0175">Coiled coil</keyword>
<sequence length="647" mass="71478">MTDKTRIIDALGEPKLLLPALVNEALAANDRAKYYFALLQIAQARADDPQRSAPELVAERSAAGVEEDALDTVPAHSARLEAGRYCIPQVSEVCARLGAELATMLDPLHGAGADSAGEFSARLAALQGEPWCAEDDTISAIQIARLTSGSREQGDSAHLLVMDMHKALNALQAGIASDNIDGAAAYEIGPDDRGVICAFMRGLNGTRALKFDHPGLGTTATRAGDRLVLQNDIGTTDAHVLVIHVIERSVTLTYTDVHIQRLLFFQSLFEHWAVRWEDTRSRTDRNMEDGVYHLCVGKFTANSEAGLTDYLAFLGSRLVFLIDWNRARKRLRLLLPKRETMALLKWAADQDIGHMAWLCAGGEQLIFDALSFAAKSPPAFGARLDDMLELRKAVGFMQFVLRTCSQGMLQNRTHELYRDEIRAELVSWFRSAQQQLLDLAAEHAALSIEIAAGVRDCLLDLHGADAAERIERNAQRARDWEHRADELVNQARGLNQHAERVEFYRNLIEVADDIADELEEAAFHLTLLPRDAADGALHEALYSLAALSVSGAQEYLKALETARSVRRGGPREDTQDFLESIHRIMAAERQSDDAQRAVKRAMVAQARDFRELYAFAECARSLEAAADALMHTGLQLRDYVLGTMASE</sequence>
<gene>
    <name evidence="3" type="ORF">IPH26_02815</name>
</gene>
<proteinExistence type="inferred from homology"/>
<evidence type="ECO:0000256" key="2">
    <source>
        <dbReference type="SAM" id="Coils"/>
    </source>
</evidence>